<reference evidence="9 10" key="1">
    <citation type="submission" date="2016-10" db="EMBL/GenBank/DDBJ databases">
        <authorList>
            <person name="de Groot N.N."/>
        </authorList>
    </citation>
    <scope>NUCLEOTIDE SEQUENCE [LARGE SCALE GENOMIC DNA]</scope>
    <source>
        <strain evidence="9 10">DSM 44468</strain>
    </source>
</reference>
<evidence type="ECO:0000313" key="10">
    <source>
        <dbReference type="Proteomes" id="UP000199025"/>
    </source>
</evidence>
<dbReference type="GO" id="GO:0005886">
    <property type="term" value="C:plasma membrane"/>
    <property type="evidence" value="ECO:0007669"/>
    <property type="project" value="UniProtKB-SubCell"/>
</dbReference>
<dbReference type="STRING" id="115433.SAMN05421835_105314"/>
<evidence type="ECO:0000256" key="6">
    <source>
        <dbReference type="ARBA" id="ARBA00023136"/>
    </source>
</evidence>
<name>A0A1I3RK27_9PSEU</name>
<evidence type="ECO:0000256" key="4">
    <source>
        <dbReference type="ARBA" id="ARBA00022692"/>
    </source>
</evidence>
<comment type="subcellular location">
    <subcellularLocation>
        <location evidence="1 7">Cell membrane</location>
        <topology evidence="1 7">Multi-pass membrane protein</topology>
    </subcellularLocation>
</comment>
<keyword evidence="3" id="KW-1003">Cell membrane</keyword>
<evidence type="ECO:0000256" key="2">
    <source>
        <dbReference type="ARBA" id="ARBA00022448"/>
    </source>
</evidence>
<feature type="transmembrane region" description="Helical" evidence="7">
    <location>
        <begin position="96"/>
        <end position="118"/>
    </location>
</feature>
<keyword evidence="4 7" id="KW-0812">Transmembrane</keyword>
<keyword evidence="10" id="KW-1185">Reference proteome</keyword>
<dbReference type="InterPro" id="IPR000515">
    <property type="entry name" value="MetI-like"/>
</dbReference>
<organism evidence="9 10">
    <name type="scientific">Amycolatopsis sacchari</name>
    <dbReference type="NCBI Taxonomy" id="115433"/>
    <lineage>
        <taxon>Bacteria</taxon>
        <taxon>Bacillati</taxon>
        <taxon>Actinomycetota</taxon>
        <taxon>Actinomycetes</taxon>
        <taxon>Pseudonocardiales</taxon>
        <taxon>Pseudonocardiaceae</taxon>
        <taxon>Amycolatopsis</taxon>
    </lineage>
</organism>
<dbReference type="InterPro" id="IPR050366">
    <property type="entry name" value="BP-dependent_transpt_permease"/>
</dbReference>
<dbReference type="Gene3D" id="1.10.3720.10">
    <property type="entry name" value="MetI-like"/>
    <property type="match status" value="1"/>
</dbReference>
<dbReference type="Pfam" id="PF00528">
    <property type="entry name" value="BPD_transp_1"/>
    <property type="match status" value="1"/>
</dbReference>
<keyword evidence="5 7" id="KW-1133">Transmembrane helix</keyword>
<protein>
    <submittedName>
        <fullName evidence="9">Peptide/nickel transport system permease protein</fullName>
    </submittedName>
</protein>
<keyword evidence="2 7" id="KW-0813">Transport</keyword>
<proteinExistence type="inferred from homology"/>
<feature type="transmembrane region" description="Helical" evidence="7">
    <location>
        <begin position="34"/>
        <end position="54"/>
    </location>
</feature>
<evidence type="ECO:0000256" key="1">
    <source>
        <dbReference type="ARBA" id="ARBA00004651"/>
    </source>
</evidence>
<evidence type="ECO:0000313" key="9">
    <source>
        <dbReference type="EMBL" id="SFJ45516.1"/>
    </source>
</evidence>
<dbReference type="Proteomes" id="UP000199025">
    <property type="component" value="Unassembled WGS sequence"/>
</dbReference>
<sequence>MTATAVAAPVTRAAGTRAREGWWRYLDAVRRPRGVVAVSLLVLLVGAALLVPLFSSGYDQQSADTFLSPSWQHPFGTDELGRDVFVRTLYGLRSDLVLLFVGVPLSGILGTLLGVVGTLSRPLGLAVQRVFDIIVGFPSLILGIVIVLIMGPGIASLTVTIVLFGLPGFGRLARAAMLSQEQREYVLAARVLGISRWKVLVRHILPNSLDAIIVHTAIAMVIAIFLETGLSIVGLGIQPPQPSLGMLLNTGVRFLSLAPSYVLGPTVVLILLALSFSLLSDALNEAVTRK</sequence>
<comment type="similarity">
    <text evidence="7">Belongs to the binding-protein-dependent transport system permease family.</text>
</comment>
<dbReference type="GO" id="GO:0055085">
    <property type="term" value="P:transmembrane transport"/>
    <property type="evidence" value="ECO:0007669"/>
    <property type="project" value="InterPro"/>
</dbReference>
<evidence type="ECO:0000256" key="3">
    <source>
        <dbReference type="ARBA" id="ARBA00022475"/>
    </source>
</evidence>
<gene>
    <name evidence="9" type="ORF">SAMN05421835_105314</name>
</gene>
<keyword evidence="6 7" id="KW-0472">Membrane</keyword>
<dbReference type="EMBL" id="FORP01000005">
    <property type="protein sequence ID" value="SFJ45516.1"/>
    <property type="molecule type" value="Genomic_DNA"/>
</dbReference>
<dbReference type="PANTHER" id="PTHR43386:SF1">
    <property type="entry name" value="D,D-DIPEPTIDE TRANSPORT SYSTEM PERMEASE PROTEIN DDPC-RELATED"/>
    <property type="match status" value="1"/>
</dbReference>
<dbReference type="PANTHER" id="PTHR43386">
    <property type="entry name" value="OLIGOPEPTIDE TRANSPORT SYSTEM PERMEASE PROTEIN APPC"/>
    <property type="match status" value="1"/>
</dbReference>
<evidence type="ECO:0000256" key="5">
    <source>
        <dbReference type="ARBA" id="ARBA00022989"/>
    </source>
</evidence>
<dbReference type="OrthoDB" id="3531748at2"/>
<dbReference type="CDD" id="cd06261">
    <property type="entry name" value="TM_PBP2"/>
    <property type="match status" value="1"/>
</dbReference>
<evidence type="ECO:0000259" key="8">
    <source>
        <dbReference type="PROSITE" id="PS50928"/>
    </source>
</evidence>
<accession>A0A1I3RK27</accession>
<feature type="transmembrane region" description="Helical" evidence="7">
    <location>
        <begin position="212"/>
        <end position="237"/>
    </location>
</feature>
<dbReference type="InterPro" id="IPR035906">
    <property type="entry name" value="MetI-like_sf"/>
</dbReference>
<dbReference type="RefSeq" id="WP_091506114.1">
    <property type="nucleotide sequence ID" value="NZ_CBDQZW010000003.1"/>
</dbReference>
<dbReference type="PROSITE" id="PS50928">
    <property type="entry name" value="ABC_TM1"/>
    <property type="match status" value="1"/>
</dbReference>
<evidence type="ECO:0000256" key="7">
    <source>
        <dbReference type="RuleBase" id="RU363032"/>
    </source>
</evidence>
<feature type="domain" description="ABC transmembrane type-1" evidence="8">
    <location>
        <begin position="92"/>
        <end position="280"/>
    </location>
</feature>
<dbReference type="SUPFAM" id="SSF161098">
    <property type="entry name" value="MetI-like"/>
    <property type="match status" value="1"/>
</dbReference>
<dbReference type="AlphaFoldDB" id="A0A1I3RK27"/>
<feature type="transmembrane region" description="Helical" evidence="7">
    <location>
        <begin position="257"/>
        <end position="280"/>
    </location>
</feature>